<feature type="transmembrane region" description="Helical" evidence="7">
    <location>
        <begin position="273"/>
        <end position="293"/>
    </location>
</feature>
<evidence type="ECO:0000256" key="2">
    <source>
        <dbReference type="ARBA" id="ARBA00022448"/>
    </source>
</evidence>
<dbReference type="EMBL" id="CP123751">
    <property type="protein sequence ID" value="WHQ79362.1"/>
    <property type="molecule type" value="Genomic_DNA"/>
</dbReference>
<proteinExistence type="predicted"/>
<dbReference type="GO" id="GO:0005886">
    <property type="term" value="C:plasma membrane"/>
    <property type="evidence" value="ECO:0007669"/>
    <property type="project" value="UniProtKB-SubCell"/>
</dbReference>
<dbReference type="RefSeq" id="WP_278505680.1">
    <property type="nucleotide sequence ID" value="NZ_CAJKXD010000001.1"/>
</dbReference>
<reference evidence="8" key="1">
    <citation type="submission" date="2023-04" db="EMBL/GenBank/DDBJ databases">
        <title>Four porcine-derived lactic acid bacteria strains analyses and their evaluation as potential probiotics based on genomics.</title>
        <authorList>
            <person name="Niu D."/>
        </authorList>
    </citation>
    <scope>NUCLEOTIDE SEQUENCE</scope>
    <source>
        <strain evidence="8">ZSB1</strain>
    </source>
</reference>
<feature type="transmembrane region" description="Helical" evidence="7">
    <location>
        <begin position="88"/>
        <end position="106"/>
    </location>
</feature>
<dbReference type="PANTHER" id="PTHR43266:SF2">
    <property type="entry name" value="MAJOR FACILITATOR SUPERFAMILY (MFS) PROFILE DOMAIN-CONTAINING PROTEIN"/>
    <property type="match status" value="1"/>
</dbReference>
<feature type="transmembrane region" description="Helical" evidence="7">
    <location>
        <begin position="182"/>
        <end position="200"/>
    </location>
</feature>
<feature type="transmembrane region" description="Helical" evidence="7">
    <location>
        <begin position="112"/>
        <end position="132"/>
    </location>
</feature>
<evidence type="ECO:0000256" key="1">
    <source>
        <dbReference type="ARBA" id="ARBA00004651"/>
    </source>
</evidence>
<dbReference type="Proteomes" id="UP001238155">
    <property type="component" value="Chromosome"/>
</dbReference>
<feature type="transmembrane region" description="Helical" evidence="7">
    <location>
        <begin position="371"/>
        <end position="394"/>
    </location>
</feature>
<keyword evidence="5 7" id="KW-1133">Transmembrane helix</keyword>
<keyword evidence="6 7" id="KW-0472">Membrane</keyword>
<evidence type="ECO:0000256" key="3">
    <source>
        <dbReference type="ARBA" id="ARBA00022475"/>
    </source>
</evidence>
<evidence type="ECO:0000313" key="9">
    <source>
        <dbReference type="Proteomes" id="UP001238155"/>
    </source>
</evidence>
<evidence type="ECO:0000256" key="4">
    <source>
        <dbReference type="ARBA" id="ARBA00022692"/>
    </source>
</evidence>
<sequence length="423" mass="48052">MNLKELSNTKLLVVLKEKKHLRNMICANTVNRIGSALYNVAMLTLASKQTYSTLAISLVNVLGGIPGWIDPILAYMTDRETKRLKKAAILNVIQVLIYIVLAIVMLKYKMLLAVFVFIILANVVSDNLDSYINNMFIPFSRTWIAPDERRVVTSLEIVLFGLSLVFGQLLGASWLVWFPDDFFGLALFNAVTFALSLYFLKKIKFDDTVKSVMPTNQHFSVSDFLKKMKAAYDYMHKQHALQTMWVMTSLKLVYVSYYLILTVAMVVDANLRFGNFAQTLVVLQAVMTLGLFVGSFLRFNWLEKLSYEQLMMMQFLCLILATLNCFYRGPLLIVLVIMLATTIISGYLSPKFTTDLVQKIGEEHLTRVESLLGFVLMLANTSGSLLATAMLQLFSLKNSWLLELVMMVSFMVVGEIMIYKNKH</sequence>
<keyword evidence="3" id="KW-1003">Cell membrane</keyword>
<feature type="transmembrane region" description="Helical" evidence="7">
    <location>
        <begin position="329"/>
        <end position="350"/>
    </location>
</feature>
<dbReference type="PANTHER" id="PTHR43266">
    <property type="entry name" value="MACROLIDE-EFFLUX PROTEIN"/>
    <property type="match status" value="1"/>
</dbReference>
<gene>
    <name evidence="8" type="ORF">QFF56_05180</name>
</gene>
<evidence type="ECO:0000256" key="6">
    <source>
        <dbReference type="ARBA" id="ARBA00023136"/>
    </source>
</evidence>
<evidence type="ECO:0000256" key="7">
    <source>
        <dbReference type="SAM" id="Phobius"/>
    </source>
</evidence>
<keyword evidence="4 7" id="KW-0812">Transmembrane</keyword>
<organism evidence="8 9">
    <name type="scientific">Ligilactobacillus animalis</name>
    <dbReference type="NCBI Taxonomy" id="1605"/>
    <lineage>
        <taxon>Bacteria</taxon>
        <taxon>Bacillati</taxon>
        <taxon>Bacillota</taxon>
        <taxon>Bacilli</taxon>
        <taxon>Lactobacillales</taxon>
        <taxon>Lactobacillaceae</taxon>
        <taxon>Ligilactobacillus</taxon>
    </lineage>
</organism>
<feature type="transmembrane region" description="Helical" evidence="7">
    <location>
        <begin position="244"/>
        <end position="267"/>
    </location>
</feature>
<feature type="transmembrane region" description="Helical" evidence="7">
    <location>
        <begin position="400"/>
        <end position="419"/>
    </location>
</feature>
<feature type="transmembrane region" description="Helical" evidence="7">
    <location>
        <begin position="153"/>
        <end position="176"/>
    </location>
</feature>
<accession>A0AAJ6FL54</accession>
<keyword evidence="2" id="KW-0813">Transport</keyword>
<dbReference type="InterPro" id="IPR036259">
    <property type="entry name" value="MFS_trans_sf"/>
</dbReference>
<dbReference type="SUPFAM" id="SSF103473">
    <property type="entry name" value="MFS general substrate transporter"/>
    <property type="match status" value="1"/>
</dbReference>
<comment type="subcellular location">
    <subcellularLocation>
        <location evidence="1">Cell membrane</location>
        <topology evidence="1">Multi-pass membrane protein</topology>
    </subcellularLocation>
</comment>
<dbReference type="AlphaFoldDB" id="A0AAJ6FL54"/>
<protein>
    <submittedName>
        <fullName evidence="8">MFS transporter permease</fullName>
    </submittedName>
</protein>
<feature type="transmembrane region" description="Helical" evidence="7">
    <location>
        <begin position="53"/>
        <end position="76"/>
    </location>
</feature>
<evidence type="ECO:0000256" key="5">
    <source>
        <dbReference type="ARBA" id="ARBA00022989"/>
    </source>
</evidence>
<dbReference type="Gene3D" id="1.20.1250.20">
    <property type="entry name" value="MFS general substrate transporter like domains"/>
    <property type="match status" value="1"/>
</dbReference>
<evidence type="ECO:0000313" key="8">
    <source>
        <dbReference type="EMBL" id="WHQ79362.1"/>
    </source>
</evidence>
<name>A0AAJ6FL54_9LACO</name>